<reference evidence="2 3" key="1">
    <citation type="submission" date="2021-02" db="EMBL/GenBank/DDBJ databases">
        <title>Activity-based single-cell genomes from oceanic crustal fluid captures similar information to metagenomic and metatranscriptomic surveys with orders of magnitude less sampling.</title>
        <authorList>
            <person name="D'Angelo T.S."/>
            <person name="Orcutt B.N."/>
        </authorList>
    </citation>
    <scope>NUCLEOTIDE SEQUENCE [LARGE SCALE GENOMIC DNA]</scope>
    <source>
        <strain evidence="2">AH-315-G07</strain>
    </source>
</reference>
<name>A0ABS3AWM6_9BACT</name>
<evidence type="ECO:0000313" key="3">
    <source>
        <dbReference type="Proteomes" id="UP000722121"/>
    </source>
</evidence>
<dbReference type="EMBL" id="JAFITR010000120">
    <property type="protein sequence ID" value="MBN4067357.1"/>
    <property type="molecule type" value="Genomic_DNA"/>
</dbReference>
<sequence>MNNCLFTINLLLTLVIKRDFFMSGSLPPVGSTNFVANGSTQNPSSNNAIQGGVQTLAAVVDKVGGAALGATATATSDEAYYSAAKILASHQKELIHMAVSGNGSDTDILAILALDSSSLEGRAAIDFARSLRLPVPGGQGYSNVNSINANRRMLTQEDRAHIRTMCVGAAKDDVILDFFGVSANSPFGQVIIVFAESCRLPLNRNNVPPLAAAADDDDDGSIQRFSPFQQGARTVKLSEGERSGILGITGGIQCREEDLSLMLVIMGFSPGSVKAEAAIAYAKQAPHGGQSRGENSNDHSTTAAAAAKSGVEDSPFATTWGSGVVLGLMDSAPLTRSGSEQGNPLLVDLNSVQKNTIETMVGSGQSDEEIIAALETSKDIILFHSVVNHISTIRAAQNSTALAAVAQVQQAAVVAHVGHVQDSPQKVLDVVIPDAAKSSPTNPAEAVSRNEVEELTSDQMGCLEMMGMAAGKPTALSLKDVCVASGIDSKSSQFPAACEYVEKLRAPAYTRYNNLRFTRAAPKIVLSLLADSDGVRQNVSNNDILSSLGFPFLEDRPYLSLSSKLALDEAVASINGFRANYASLDKDRVRELWGPGRKTVGEICEIVGRCPEDKEVVAYVEQLVSDALRAEPGASSR</sequence>
<keyword evidence="3" id="KW-1185">Reference proteome</keyword>
<evidence type="ECO:0000256" key="1">
    <source>
        <dbReference type="SAM" id="MobiDB-lite"/>
    </source>
</evidence>
<organism evidence="2 3">
    <name type="scientific">Simkania negevensis</name>
    <dbReference type="NCBI Taxonomy" id="83561"/>
    <lineage>
        <taxon>Bacteria</taxon>
        <taxon>Pseudomonadati</taxon>
        <taxon>Chlamydiota</taxon>
        <taxon>Chlamydiia</taxon>
        <taxon>Parachlamydiales</taxon>
        <taxon>Simkaniaceae</taxon>
        <taxon>Simkania</taxon>
    </lineage>
</organism>
<evidence type="ECO:0000313" key="2">
    <source>
        <dbReference type="EMBL" id="MBN4067357.1"/>
    </source>
</evidence>
<comment type="caution">
    <text evidence="2">The sequence shown here is derived from an EMBL/GenBank/DDBJ whole genome shotgun (WGS) entry which is preliminary data.</text>
</comment>
<feature type="region of interest" description="Disordered" evidence="1">
    <location>
        <begin position="285"/>
        <end position="309"/>
    </location>
</feature>
<accession>A0ABS3AWM6</accession>
<dbReference type="Proteomes" id="UP000722121">
    <property type="component" value="Unassembled WGS sequence"/>
</dbReference>
<feature type="compositionally biased region" description="Polar residues" evidence="1">
    <location>
        <begin position="292"/>
        <end position="303"/>
    </location>
</feature>
<gene>
    <name evidence="2" type="ORF">JYU14_04665</name>
</gene>
<protein>
    <submittedName>
        <fullName evidence="2">Uncharacterized protein</fullName>
    </submittedName>
</protein>
<proteinExistence type="predicted"/>